<feature type="compositionally biased region" description="Low complexity" evidence="1">
    <location>
        <begin position="306"/>
        <end position="324"/>
    </location>
</feature>
<feature type="compositionally biased region" description="Polar residues" evidence="1">
    <location>
        <begin position="558"/>
        <end position="583"/>
    </location>
</feature>
<proteinExistence type="predicted"/>
<dbReference type="Proteomes" id="UP001215712">
    <property type="component" value="Unassembled WGS sequence"/>
</dbReference>
<dbReference type="FunFam" id="1.10.287.110:FF:000096">
    <property type="entry name" value="DnaJ domain protein"/>
    <property type="match status" value="1"/>
</dbReference>
<sequence>MVKADVRRDYYADLGLSPSAESEDVKKQFRKLALKFHPDRNPGREQEFIAKFQAIQAAHEILSDPQQRLKYDTDRLRAGYGKVYGPGKTSAPRRPPPAQARPTPPKPQPTRTSYPSWNAPGATPHQASAGAQRYSTHARAGPQQWSKKQDESQTRADAYKSFSGMRGSTGPSWQSFDPQTGRSSSGATSGGIPRQQNAPFGKSAYESTRTQQSATPNSGKKKQGYAPGNAAGDEPPARNTSAYTHNRSERPHTMYFEPAPSPTARKPKPPPAPEPPTFAEEFERDRRGYASTGGEKTFFSSTNFGRQSSSRMSSSGFRSSNASRTNPPSPEYPSSDGRHRSASPKPRRPKGHSFSSAHSTSSSDLDDSDEIPETRRRPTQPGPKPKAVPKSRLRPNQQFADFHQPGNASPGTGEEPTSTRQSSYQRSQPTTPKPPSRGTRRPRMDSPHPFVDLTADSDENKGHNSDSAAFRRGSTRAQQPSQHQSSDTRYRLPSFYVFLARAFSSTDSNSNFSPEPTQDATNRSSTAFGHRDPSKPNTIHKKFSAEDWRNLGSFDFGPSSNGQSTRSSKPQSPLNPQSASAESIPTAVPSGAKQNGNVPADQQQQPAFTPFPQAKFDADIWAKQLNNLDWKAPEQDKTRQSANTPPSRSPRKQSRAGAKPWTTPQPASVASEAEEANETANGTHTPPPPTPFDSVPEMEAMDIDDELPLPPMPDEPAAEESQEKKPAQPEAPVQPPQPENIASNVEPGAPLFDLDNILKTAPFTTTNNSGIENLDDVHATLPFESRAKKQTTTERDIRPRELNLPNPPKRPPAPKRVQMGPYREVLPEDKWKHYLSQMGAYIHEWNRFNRRMLLHFNTRQEAMETGLSPNWMSAVGDSSRLKIDGADDGDGETWNPNSADADEYLIPQSRKGGFSAYLRGIEEDIQVRKHWDVACEMHRECIMELGRLREWIRNGGQLVAFATV</sequence>
<reference evidence="3" key="1">
    <citation type="journal article" date="2023" name="IMA Fungus">
        <title>Comparative genomic study of the Penicillium genus elucidates a diverse pangenome and 15 lateral gene transfer events.</title>
        <authorList>
            <person name="Petersen C."/>
            <person name="Sorensen T."/>
            <person name="Nielsen M.R."/>
            <person name="Sondergaard T.E."/>
            <person name="Sorensen J.L."/>
            <person name="Fitzpatrick D.A."/>
            <person name="Frisvad J.C."/>
            <person name="Nielsen K.L."/>
        </authorList>
    </citation>
    <scope>NUCLEOTIDE SEQUENCE</scope>
    <source>
        <strain evidence="3">IBT 17514</strain>
    </source>
</reference>
<keyword evidence="4" id="KW-1185">Reference proteome</keyword>
<accession>A0AAD6MR26</accession>
<dbReference type="InterPro" id="IPR036869">
    <property type="entry name" value="J_dom_sf"/>
</dbReference>
<dbReference type="InterPro" id="IPR050817">
    <property type="entry name" value="DjlA_DnaK_co-chaperone"/>
</dbReference>
<evidence type="ECO:0000256" key="1">
    <source>
        <dbReference type="SAM" id="MobiDB-lite"/>
    </source>
</evidence>
<evidence type="ECO:0000313" key="4">
    <source>
        <dbReference type="Proteomes" id="UP001215712"/>
    </source>
</evidence>
<feature type="region of interest" description="Disordered" evidence="1">
    <location>
        <begin position="627"/>
        <end position="748"/>
    </location>
</feature>
<dbReference type="SMART" id="SM00271">
    <property type="entry name" value="DnaJ"/>
    <property type="match status" value="1"/>
</dbReference>
<comment type="caution">
    <text evidence="3">The sequence shown here is derived from an EMBL/GenBank/DDBJ whole genome shotgun (WGS) entry which is preliminary data.</text>
</comment>
<evidence type="ECO:0000313" key="3">
    <source>
        <dbReference type="EMBL" id="KAJ5704108.1"/>
    </source>
</evidence>
<protein>
    <submittedName>
        <fullName evidence="3">Heat shock protein DnaJ N-terminal</fullName>
    </submittedName>
</protein>
<feature type="compositionally biased region" description="Basic residues" evidence="1">
    <location>
        <begin position="340"/>
        <end position="351"/>
    </location>
</feature>
<feature type="compositionally biased region" description="Polar residues" evidence="1">
    <location>
        <begin position="505"/>
        <end position="527"/>
    </location>
</feature>
<feature type="compositionally biased region" description="Low complexity" evidence="1">
    <location>
        <begin position="353"/>
        <end position="363"/>
    </location>
</feature>
<feature type="compositionally biased region" description="Low complexity" evidence="1">
    <location>
        <begin position="416"/>
        <end position="430"/>
    </location>
</feature>
<feature type="compositionally biased region" description="Basic and acidic residues" evidence="1">
    <location>
        <begin position="147"/>
        <end position="158"/>
    </location>
</feature>
<dbReference type="AlphaFoldDB" id="A0AAD6MR26"/>
<feature type="compositionally biased region" description="Polar residues" evidence="1">
    <location>
        <begin position="475"/>
        <end position="487"/>
    </location>
</feature>
<keyword evidence="3" id="KW-0346">Stress response</keyword>
<dbReference type="Pfam" id="PF00226">
    <property type="entry name" value="DnaJ"/>
    <property type="match status" value="1"/>
</dbReference>
<feature type="compositionally biased region" description="Low complexity" evidence="1">
    <location>
        <begin position="599"/>
        <end position="615"/>
    </location>
</feature>
<gene>
    <name evidence="3" type="ORF">N7493_011246</name>
</gene>
<feature type="compositionally biased region" description="Basic and acidic residues" evidence="1">
    <location>
        <begin position="785"/>
        <end position="801"/>
    </location>
</feature>
<dbReference type="Gene3D" id="1.10.287.110">
    <property type="entry name" value="DnaJ domain"/>
    <property type="match status" value="1"/>
</dbReference>
<dbReference type="PROSITE" id="PS00636">
    <property type="entry name" value="DNAJ_1"/>
    <property type="match status" value="1"/>
</dbReference>
<feature type="region of interest" description="Disordered" evidence="1">
    <location>
        <begin position="505"/>
        <end position="615"/>
    </location>
</feature>
<feature type="compositionally biased region" description="Low complexity" evidence="1">
    <location>
        <begin position="180"/>
        <end position="191"/>
    </location>
</feature>
<dbReference type="CDD" id="cd06257">
    <property type="entry name" value="DnaJ"/>
    <property type="match status" value="1"/>
</dbReference>
<name>A0AAD6MR26_9EURO</name>
<feature type="compositionally biased region" description="Polar residues" evidence="1">
    <location>
        <begin position="205"/>
        <end position="218"/>
    </location>
</feature>
<organism evidence="3 4">
    <name type="scientific">Penicillium malachiteum</name>
    <dbReference type="NCBI Taxonomy" id="1324776"/>
    <lineage>
        <taxon>Eukaryota</taxon>
        <taxon>Fungi</taxon>
        <taxon>Dikarya</taxon>
        <taxon>Ascomycota</taxon>
        <taxon>Pezizomycotina</taxon>
        <taxon>Eurotiomycetes</taxon>
        <taxon>Eurotiomycetidae</taxon>
        <taxon>Eurotiales</taxon>
        <taxon>Aspergillaceae</taxon>
        <taxon>Penicillium</taxon>
    </lineage>
</organism>
<dbReference type="PRINTS" id="PR00625">
    <property type="entry name" value="JDOMAIN"/>
</dbReference>
<feature type="domain" description="J" evidence="2">
    <location>
        <begin position="9"/>
        <end position="75"/>
    </location>
</feature>
<dbReference type="PANTHER" id="PTHR24074">
    <property type="entry name" value="CO-CHAPERONE PROTEIN DJLA"/>
    <property type="match status" value="1"/>
</dbReference>
<feature type="region of interest" description="Disordered" evidence="1">
    <location>
        <begin position="79"/>
        <end position="491"/>
    </location>
</feature>
<dbReference type="PROSITE" id="PS50076">
    <property type="entry name" value="DNAJ_2"/>
    <property type="match status" value="1"/>
</dbReference>
<dbReference type="EMBL" id="JAQJAN010000020">
    <property type="protein sequence ID" value="KAJ5704108.1"/>
    <property type="molecule type" value="Genomic_DNA"/>
</dbReference>
<dbReference type="SUPFAM" id="SSF46565">
    <property type="entry name" value="Chaperone J-domain"/>
    <property type="match status" value="1"/>
</dbReference>
<dbReference type="InterPro" id="IPR001623">
    <property type="entry name" value="DnaJ_domain"/>
</dbReference>
<feature type="compositionally biased region" description="Polar residues" evidence="1">
    <location>
        <begin position="169"/>
        <end position="178"/>
    </location>
</feature>
<reference evidence="3" key="2">
    <citation type="submission" date="2023-01" db="EMBL/GenBank/DDBJ databases">
        <authorList>
            <person name="Petersen C."/>
        </authorList>
    </citation>
    <scope>NUCLEOTIDE SEQUENCE</scope>
    <source>
        <strain evidence="3">IBT 17514</strain>
    </source>
</reference>
<feature type="compositionally biased region" description="Pro residues" evidence="1">
    <location>
        <begin position="93"/>
        <end position="108"/>
    </location>
</feature>
<evidence type="ECO:0000259" key="2">
    <source>
        <dbReference type="PROSITE" id="PS50076"/>
    </source>
</evidence>
<feature type="region of interest" description="Disordered" evidence="1">
    <location>
        <begin position="782"/>
        <end position="817"/>
    </location>
</feature>
<dbReference type="InterPro" id="IPR018253">
    <property type="entry name" value="DnaJ_domain_CS"/>
</dbReference>